<evidence type="ECO:0000313" key="1">
    <source>
        <dbReference type="EMBL" id="KAK5867201.1"/>
    </source>
</evidence>
<gene>
    <name evidence="1" type="ORF">PBY51_011715</name>
</gene>
<keyword evidence="2" id="KW-1185">Reference proteome</keyword>
<dbReference type="EMBL" id="JAUZQC010000008">
    <property type="protein sequence ID" value="KAK5867201.1"/>
    <property type="molecule type" value="Genomic_DNA"/>
</dbReference>
<reference evidence="1 2" key="1">
    <citation type="journal article" date="2023" name="Genes (Basel)">
        <title>Chromosome-Level Genome Assembly and Circadian Gene Repertoire of the Patagonia Blennie Eleginops maclovinus-The Closest Ancestral Proxy of Antarctic Cryonotothenioids.</title>
        <authorList>
            <person name="Cheng C.C."/>
            <person name="Rivera-Colon A.G."/>
            <person name="Minhas B.F."/>
            <person name="Wilson L."/>
            <person name="Rayamajhi N."/>
            <person name="Vargas-Chacoff L."/>
            <person name="Catchen J.M."/>
        </authorList>
    </citation>
    <scope>NUCLEOTIDE SEQUENCE [LARGE SCALE GENOMIC DNA]</scope>
    <source>
        <strain evidence="1">JMC-PN-2008</strain>
    </source>
</reference>
<comment type="caution">
    <text evidence="1">The sequence shown here is derived from an EMBL/GenBank/DDBJ whole genome shotgun (WGS) entry which is preliminary data.</text>
</comment>
<name>A0AAN7XUP9_ELEMC</name>
<sequence length="79" mass="8756">MTAVICKLKAKHANLLPATLRCKPFQDYPLTAKNKTALGSDVIDLQQKKPPLLYPDGLFLAELVDICSPDEDEEEEGDK</sequence>
<dbReference type="Proteomes" id="UP001346869">
    <property type="component" value="Unassembled WGS sequence"/>
</dbReference>
<organism evidence="1 2">
    <name type="scientific">Eleginops maclovinus</name>
    <name type="common">Patagonian blennie</name>
    <name type="synonym">Eleginus maclovinus</name>
    <dbReference type="NCBI Taxonomy" id="56733"/>
    <lineage>
        <taxon>Eukaryota</taxon>
        <taxon>Metazoa</taxon>
        <taxon>Chordata</taxon>
        <taxon>Craniata</taxon>
        <taxon>Vertebrata</taxon>
        <taxon>Euteleostomi</taxon>
        <taxon>Actinopterygii</taxon>
        <taxon>Neopterygii</taxon>
        <taxon>Teleostei</taxon>
        <taxon>Neoteleostei</taxon>
        <taxon>Acanthomorphata</taxon>
        <taxon>Eupercaria</taxon>
        <taxon>Perciformes</taxon>
        <taxon>Notothenioidei</taxon>
        <taxon>Eleginopidae</taxon>
        <taxon>Eleginops</taxon>
    </lineage>
</organism>
<protein>
    <submittedName>
        <fullName evidence="1">Uncharacterized protein</fullName>
    </submittedName>
</protein>
<accession>A0AAN7XUP9</accession>
<evidence type="ECO:0000313" key="2">
    <source>
        <dbReference type="Proteomes" id="UP001346869"/>
    </source>
</evidence>
<proteinExistence type="predicted"/>
<reference evidence="1 2" key="2">
    <citation type="journal article" date="2023" name="Mol. Biol. Evol.">
        <title>Genomics of Secondarily Temperate Adaptation in the Only Non-Antarctic Icefish.</title>
        <authorList>
            <person name="Rivera-Colon A.G."/>
            <person name="Rayamajhi N."/>
            <person name="Minhas B.F."/>
            <person name="Madrigal G."/>
            <person name="Bilyk K.T."/>
            <person name="Yoon V."/>
            <person name="Hune M."/>
            <person name="Gregory S."/>
            <person name="Cheng C.H.C."/>
            <person name="Catchen J.M."/>
        </authorList>
    </citation>
    <scope>NUCLEOTIDE SEQUENCE [LARGE SCALE GENOMIC DNA]</scope>
    <source>
        <strain evidence="1">JMC-PN-2008</strain>
    </source>
</reference>
<dbReference type="AlphaFoldDB" id="A0AAN7XUP9"/>